<proteinExistence type="predicted"/>
<comment type="caution">
    <text evidence="1">The sequence shown here is derived from an EMBL/GenBank/DDBJ whole genome shotgun (WGS) entry which is preliminary data.</text>
</comment>
<keyword evidence="2" id="KW-1185">Reference proteome</keyword>
<gene>
    <name evidence="1" type="ORF">G5714_019829</name>
</gene>
<accession>A0A7J6BYX2</accession>
<dbReference type="EMBL" id="JAAMOB010000020">
    <property type="protein sequence ID" value="KAF4099703.1"/>
    <property type="molecule type" value="Genomic_DNA"/>
</dbReference>
<protein>
    <submittedName>
        <fullName evidence="1">Uncharacterized protein</fullName>
    </submittedName>
</protein>
<evidence type="ECO:0000313" key="1">
    <source>
        <dbReference type="EMBL" id="KAF4099703.1"/>
    </source>
</evidence>
<dbReference type="Proteomes" id="UP000579812">
    <property type="component" value="Unassembled WGS sequence"/>
</dbReference>
<reference evidence="1 2" key="1">
    <citation type="submission" date="2020-04" db="EMBL/GenBank/DDBJ databases">
        <title>Chromosome-level genome assembly of a cyprinid fish Onychostoma macrolepis by integration of Nanopore Sequencing, Bionano and Hi-C technology.</title>
        <authorList>
            <person name="Wang D."/>
        </authorList>
    </citation>
    <scope>NUCLEOTIDE SEQUENCE [LARGE SCALE GENOMIC DNA]</scope>
    <source>
        <strain evidence="1">SWU-2019</strain>
        <tissue evidence="1">Muscle</tissue>
    </source>
</reference>
<organism evidence="1 2">
    <name type="scientific">Onychostoma macrolepis</name>
    <dbReference type="NCBI Taxonomy" id="369639"/>
    <lineage>
        <taxon>Eukaryota</taxon>
        <taxon>Metazoa</taxon>
        <taxon>Chordata</taxon>
        <taxon>Craniata</taxon>
        <taxon>Vertebrata</taxon>
        <taxon>Euteleostomi</taxon>
        <taxon>Actinopterygii</taxon>
        <taxon>Neopterygii</taxon>
        <taxon>Teleostei</taxon>
        <taxon>Ostariophysi</taxon>
        <taxon>Cypriniformes</taxon>
        <taxon>Cyprinidae</taxon>
        <taxon>Acrossocheilinae</taxon>
        <taxon>Onychostoma</taxon>
    </lineage>
</organism>
<name>A0A7J6BYX2_9TELE</name>
<evidence type="ECO:0000313" key="2">
    <source>
        <dbReference type="Proteomes" id="UP000579812"/>
    </source>
</evidence>
<sequence>MEAEFHWKHQEIVGVVCQGRLGLGHYSEKRWSRADARARRGLVVQRVREAAEEERQVKAIGLASQGQWTQWDQAQERPLSWKELWQIDQGRHADTPNPRTQHQSNTLMYQGDVLVSSQLINQPHLGWREALCLSRWLTVKTGLQNEEKKGPFDGQKL</sequence>
<dbReference type="AlphaFoldDB" id="A0A7J6BYX2"/>